<sequence>MTSTCKNIFIGSVVGSYCKVPYNALFILRNCWGPSSSEGPQKHDLTMFSKWIM</sequence>
<dbReference type="AlphaFoldDB" id="B6T3U6"/>
<organism evidence="1">
    <name type="scientific">Zea mays</name>
    <name type="common">Maize</name>
    <dbReference type="NCBI Taxonomy" id="4577"/>
    <lineage>
        <taxon>Eukaryota</taxon>
        <taxon>Viridiplantae</taxon>
        <taxon>Streptophyta</taxon>
        <taxon>Embryophyta</taxon>
        <taxon>Tracheophyta</taxon>
        <taxon>Spermatophyta</taxon>
        <taxon>Magnoliopsida</taxon>
        <taxon>Liliopsida</taxon>
        <taxon>Poales</taxon>
        <taxon>Poaceae</taxon>
        <taxon>PACMAD clade</taxon>
        <taxon>Panicoideae</taxon>
        <taxon>Andropogonodae</taxon>
        <taxon>Andropogoneae</taxon>
        <taxon>Tripsacinae</taxon>
        <taxon>Zea</taxon>
    </lineage>
</organism>
<protein>
    <submittedName>
        <fullName evidence="1">Uncharacterized protein</fullName>
    </submittedName>
</protein>
<dbReference type="EMBL" id="EU965177">
    <property type="protein sequence ID" value="ACG37295.1"/>
    <property type="molecule type" value="mRNA"/>
</dbReference>
<dbReference type="HOGENOM" id="CLU_3071649_0_0_1"/>
<accession>B6T3U6</accession>
<dbReference type="EMBL" id="EU959661">
    <property type="protein sequence ID" value="ACG31779.1"/>
    <property type="molecule type" value="mRNA"/>
</dbReference>
<reference evidence="1" key="1">
    <citation type="journal article" date="2009" name="Plant Mol. Biol.">
        <title>Insights into corn genes derived from large-scale cDNA sequencing.</title>
        <authorList>
            <person name="Alexandrov N.N."/>
            <person name="Brover V.V."/>
            <person name="Freidin S."/>
            <person name="Troukhan M.E."/>
            <person name="Tatarinova T.V."/>
            <person name="Zhang H."/>
            <person name="Swaller T.J."/>
            <person name="Lu Y.P."/>
            <person name="Bouck J."/>
            <person name="Flavell R.B."/>
            <person name="Feldmann K.A."/>
        </authorList>
    </citation>
    <scope>NUCLEOTIDE SEQUENCE</scope>
</reference>
<evidence type="ECO:0000313" key="1">
    <source>
        <dbReference type="EMBL" id="ACG31779.1"/>
    </source>
</evidence>
<proteinExistence type="evidence at transcript level"/>
<name>B6T3U6_MAIZE</name>